<evidence type="ECO:0008006" key="2">
    <source>
        <dbReference type="Google" id="ProtNLM"/>
    </source>
</evidence>
<proteinExistence type="predicted"/>
<dbReference type="PANTHER" id="PTHR21255:SF4">
    <property type="entry name" value="DYNEIN LIGHT CHAIN TCTEX-TYPE"/>
    <property type="match status" value="1"/>
</dbReference>
<dbReference type="CDD" id="cd21455">
    <property type="entry name" value="DLC-like_DYNLT1_DYNLT3"/>
    <property type="match status" value="1"/>
</dbReference>
<dbReference type="GO" id="GO:0005868">
    <property type="term" value="C:cytoplasmic dynein complex"/>
    <property type="evidence" value="ECO:0007669"/>
    <property type="project" value="TreeGrafter"/>
</dbReference>
<dbReference type="Pfam" id="PF03645">
    <property type="entry name" value="Tctex-1"/>
    <property type="match status" value="1"/>
</dbReference>
<dbReference type="Gene3D" id="3.30.1140.40">
    <property type="entry name" value="Tctex-1"/>
    <property type="match status" value="1"/>
</dbReference>
<evidence type="ECO:0000313" key="1">
    <source>
        <dbReference type="EMBL" id="CAD9267995.1"/>
    </source>
</evidence>
<protein>
    <recommendedName>
        <fullName evidence="2">Dynein light chain</fullName>
    </recommendedName>
</protein>
<dbReference type="PANTHER" id="PTHR21255">
    <property type="entry name" value="T-COMPLEX-ASSOCIATED-TESTIS-EXPRESSED 1/ DYNEIN LIGHT CHAIN"/>
    <property type="match status" value="1"/>
</dbReference>
<dbReference type="InterPro" id="IPR005334">
    <property type="entry name" value="Tctex-1-like"/>
</dbReference>
<dbReference type="EMBL" id="HBGJ01042110">
    <property type="protein sequence ID" value="CAD9267995.1"/>
    <property type="molecule type" value="Transcribed_RNA"/>
</dbReference>
<dbReference type="InterPro" id="IPR038586">
    <property type="entry name" value="Tctex-1-like_sf"/>
</dbReference>
<reference evidence="1" key="1">
    <citation type="submission" date="2021-01" db="EMBL/GenBank/DDBJ databases">
        <authorList>
            <person name="Corre E."/>
            <person name="Pelletier E."/>
            <person name="Niang G."/>
            <person name="Scheremetjew M."/>
            <person name="Finn R."/>
            <person name="Kale V."/>
            <person name="Holt S."/>
            <person name="Cochrane G."/>
            <person name="Meng A."/>
            <person name="Brown T."/>
            <person name="Cohen L."/>
        </authorList>
    </citation>
    <scope>NUCLEOTIDE SEQUENCE</scope>
    <source>
        <strain evidence="1">CCMP2877</strain>
    </source>
</reference>
<dbReference type="AlphaFoldDB" id="A0A7S1UH74"/>
<accession>A0A7S1UH74</accession>
<name>A0A7S1UH74_9STRA</name>
<dbReference type="GO" id="GO:0007018">
    <property type="term" value="P:microtubule-based movement"/>
    <property type="evidence" value="ECO:0007669"/>
    <property type="project" value="TreeGrafter"/>
</dbReference>
<sequence length="118" mass="13082">MADDKNGGLEEAYVFHEMRDEVQRVGEGAIINVLEGRSYSADKAAKWSQQIGEEVVEGLRGTNENFKWVASCTLLQRVGAGVHLSSSSYWDAQKDGSVVLRWENDSIMCILLVFAISL</sequence>
<gene>
    <name evidence="1" type="ORF">PPAR1163_LOCUS26426</name>
</gene>
<organism evidence="1">
    <name type="scientific">Phaeomonas parva</name>
    <dbReference type="NCBI Taxonomy" id="124430"/>
    <lineage>
        <taxon>Eukaryota</taxon>
        <taxon>Sar</taxon>
        <taxon>Stramenopiles</taxon>
        <taxon>Ochrophyta</taxon>
        <taxon>Pinguiophyceae</taxon>
        <taxon>Pinguiochrysidales</taxon>
        <taxon>Pinguiochrysidaceae</taxon>
        <taxon>Phaeomonas</taxon>
    </lineage>
</organism>
<dbReference type="GO" id="GO:0045505">
    <property type="term" value="F:dynein intermediate chain binding"/>
    <property type="evidence" value="ECO:0007669"/>
    <property type="project" value="TreeGrafter"/>
</dbReference>
<dbReference type="GO" id="GO:0005737">
    <property type="term" value="C:cytoplasm"/>
    <property type="evidence" value="ECO:0007669"/>
    <property type="project" value="TreeGrafter"/>
</dbReference>